<evidence type="ECO:0000313" key="4">
    <source>
        <dbReference type="Proteomes" id="UP000030949"/>
    </source>
</evidence>
<dbReference type="RefSeq" id="WP_039589901.1">
    <property type="nucleotide sequence ID" value="NZ_JQGJ02000005.1"/>
</dbReference>
<organism evidence="3 4">
    <name type="scientific">Pseudomonas frederiksbergensis</name>
    <dbReference type="NCBI Taxonomy" id="104087"/>
    <lineage>
        <taxon>Bacteria</taxon>
        <taxon>Pseudomonadati</taxon>
        <taxon>Pseudomonadota</taxon>
        <taxon>Gammaproteobacteria</taxon>
        <taxon>Pseudomonadales</taxon>
        <taxon>Pseudomonadaceae</taxon>
        <taxon>Pseudomonas</taxon>
    </lineage>
</organism>
<evidence type="ECO:0000259" key="1">
    <source>
        <dbReference type="Pfam" id="PF06276"/>
    </source>
</evidence>
<evidence type="ECO:0000313" key="3">
    <source>
        <dbReference type="EMBL" id="KHK65675.1"/>
    </source>
</evidence>
<feature type="domain" description="Ferric siderophore reductase C-terminal" evidence="2">
    <location>
        <begin position="215"/>
        <end position="235"/>
    </location>
</feature>
<gene>
    <name evidence="3" type="ORF">JZ00_07310</name>
</gene>
<dbReference type="InterPro" id="IPR008090">
    <property type="entry name" value="Fe_iron_reduct"/>
</dbReference>
<dbReference type="EMBL" id="JQGJ01000003">
    <property type="protein sequence ID" value="KHK65675.1"/>
    <property type="molecule type" value="Genomic_DNA"/>
</dbReference>
<dbReference type="Pfam" id="PF06276">
    <property type="entry name" value="FhuF"/>
    <property type="match status" value="1"/>
</dbReference>
<proteinExistence type="predicted"/>
<dbReference type="InterPro" id="IPR024726">
    <property type="entry name" value="FhuF_C"/>
</dbReference>
<evidence type="ECO:0000259" key="2">
    <source>
        <dbReference type="Pfam" id="PF11575"/>
    </source>
</evidence>
<reference evidence="4" key="1">
    <citation type="submission" date="2015-03" db="EMBL/GenBank/DDBJ databases">
        <title>Pseudomonas frederiksbergensis hydrocarbon degrader.</title>
        <authorList>
            <person name="Brown L.M."/>
            <person name="Ruiz O.N."/>
            <person name="Mueller S."/>
            <person name="Gunasekera T.S."/>
        </authorList>
    </citation>
    <scope>NUCLEOTIDE SEQUENCE [LARGE SCALE GENOMIC DNA]</scope>
    <source>
        <strain evidence="4">SI8</strain>
    </source>
</reference>
<feature type="domain" description="Aerobactin siderophore biosynthesis IucA/IucC-like C-terminal" evidence="1">
    <location>
        <begin position="62"/>
        <end position="209"/>
    </location>
</feature>
<protein>
    <submittedName>
        <fullName evidence="3">Ferric iron reductase</fullName>
    </submittedName>
</protein>
<dbReference type="GO" id="GO:0003824">
    <property type="term" value="F:catalytic activity"/>
    <property type="evidence" value="ECO:0007669"/>
    <property type="project" value="UniProtKB-ARBA"/>
</dbReference>
<dbReference type="PRINTS" id="PR01714">
    <property type="entry name" value="2FE2SRDCTASE"/>
</dbReference>
<dbReference type="NCBIfam" id="TIGR03951">
    <property type="entry name" value="Fe_III_red_FhuF"/>
    <property type="match status" value="1"/>
</dbReference>
<comment type="caution">
    <text evidence="3">The sequence shown here is derived from an EMBL/GenBank/DDBJ whole genome shotgun (WGS) entry which is preliminary data.</text>
</comment>
<dbReference type="InterPro" id="IPR022770">
    <property type="entry name" value="IucA/IucC-like_C"/>
</dbReference>
<dbReference type="AlphaFoldDB" id="A0A0B1Z520"/>
<dbReference type="OrthoDB" id="8993954at2"/>
<dbReference type="Proteomes" id="UP000030949">
    <property type="component" value="Unassembled WGS sequence"/>
</dbReference>
<accession>A0A0B1Z520</accession>
<dbReference type="Pfam" id="PF11575">
    <property type="entry name" value="FhuF_C"/>
    <property type="match status" value="1"/>
</dbReference>
<name>A0A0B1Z520_9PSED</name>
<sequence>MIPSLAPLFTGPLVAFEEKLQLRSQPRTDLPAELFFQRETFNDFVDELLARYQTDERLALVSLWSKWYFSTFLAPVMAANLLLQRDLPLALNDVGLKLGDDARPQALHLRDAGQPLPRCTAFERFQTLIEQHLEPVIDTLASVSRASPRLFWSNAGNTFEFVSTRIDLHPLANPDSTLPAREILTARLRPDGRRNPLFAPVRYHDIGEDEPQRLRRICCIRYRLPGVGYCSSCPLDECKRQDADA</sequence>
<dbReference type="GO" id="GO:0051537">
    <property type="term" value="F:2 iron, 2 sulfur cluster binding"/>
    <property type="evidence" value="ECO:0007669"/>
    <property type="project" value="InterPro"/>
</dbReference>